<dbReference type="RefSeq" id="WP_143071154.1">
    <property type="nucleotide sequence ID" value="NZ_FOTV01000012.1"/>
</dbReference>
<evidence type="ECO:0000313" key="1">
    <source>
        <dbReference type="EMBL" id="SFL84226.1"/>
    </source>
</evidence>
<keyword evidence="2" id="KW-1185">Reference proteome</keyword>
<dbReference type="NCBIfam" id="TIGR04267">
    <property type="entry name" value="mod_HExxH"/>
    <property type="match status" value="1"/>
</dbReference>
<comment type="caution">
    <text evidence="1">The sequence shown here is derived from an EMBL/GenBank/DDBJ whole genome shotgun (WGS) entry which is preliminary data.</text>
</comment>
<dbReference type="Proteomes" id="UP000199211">
    <property type="component" value="Unassembled WGS sequence"/>
</dbReference>
<protein>
    <submittedName>
        <fullName evidence="1">HEXXH motif-containing protein</fullName>
    </submittedName>
</protein>
<organism evidence="1 2">
    <name type="scientific">Marinobacter salarius</name>
    <dbReference type="NCBI Taxonomy" id="1420917"/>
    <lineage>
        <taxon>Bacteria</taxon>
        <taxon>Pseudomonadati</taxon>
        <taxon>Pseudomonadota</taxon>
        <taxon>Gammaproteobacteria</taxon>
        <taxon>Pseudomonadales</taxon>
        <taxon>Marinobacteraceae</taxon>
        <taxon>Marinobacter</taxon>
    </lineage>
</organism>
<evidence type="ECO:0000313" key="2">
    <source>
        <dbReference type="Proteomes" id="UP000199211"/>
    </source>
</evidence>
<accession>A0ABY1FQ83</accession>
<name>A0ABY1FQ83_9GAMM</name>
<dbReference type="EMBL" id="FOTV01000012">
    <property type="protein sequence ID" value="SFL84226.1"/>
    <property type="molecule type" value="Genomic_DNA"/>
</dbReference>
<gene>
    <name evidence="1" type="ORF">SAMN04487868_1126</name>
</gene>
<proteinExistence type="predicted"/>
<reference evidence="1 2" key="1">
    <citation type="submission" date="2016-10" db="EMBL/GenBank/DDBJ databases">
        <authorList>
            <person name="Varghese N."/>
            <person name="Submissions S."/>
        </authorList>
    </citation>
    <scope>NUCLEOTIDE SEQUENCE [LARGE SCALE GENOMIC DNA]</scope>
    <source>
        <strain evidence="1 2">DSM 26291</strain>
    </source>
</reference>
<dbReference type="InterPro" id="IPR026337">
    <property type="entry name" value="AKG_HExxH"/>
</dbReference>
<sequence length="281" mass="31789">MIIGKDSSSTLSTLSSNLRKKTLMRANLEGGNHKRYSPWMCLFSIDEIPPRILLDYYSSDKGIVITSRDYLEASSEFLKSKPELLLNDLIGRSRDWEMLCEINEIRPEMAIELRSICFEIQRTSIFFRKVFGSLICSIVPLKDQRARGLSSDLIRGEIFIGYPQGYSRTLLAMDIVHEMGHQALSLVLSCDDIFISDPRIPVFSEIRHTDRPAIQSLHAAAAIAYMTLYVKQIGAPSQRHPDCPDDLSETLHRAVNALTKTCKFTPVGDQVLRDFDEIAAM</sequence>